<keyword evidence="2" id="KW-1133">Transmembrane helix</keyword>
<reference evidence="3 4" key="1">
    <citation type="submission" date="2019-11" db="EMBL/GenBank/DDBJ databases">
        <title>Comparative genomics of hydrocarbon-degrading Desulfosarcina strains.</title>
        <authorList>
            <person name="Watanabe M."/>
            <person name="Kojima H."/>
            <person name="Fukui M."/>
        </authorList>
    </citation>
    <scope>NUCLEOTIDE SEQUENCE [LARGE SCALE GENOMIC DNA]</scope>
    <source>
        <strain evidence="3 4">28bB2T</strain>
    </source>
</reference>
<dbReference type="AlphaFoldDB" id="A0A5K7ZX45"/>
<evidence type="ECO:0000313" key="3">
    <source>
        <dbReference type="EMBL" id="BBO84829.1"/>
    </source>
</evidence>
<gene>
    <name evidence="3" type="ORF">DSCO28_53950</name>
</gene>
<dbReference type="RefSeq" id="WP_173179850.1">
    <property type="nucleotide sequence ID" value="NZ_AP021876.1"/>
</dbReference>
<dbReference type="InterPro" id="IPR016024">
    <property type="entry name" value="ARM-type_fold"/>
</dbReference>
<feature type="transmembrane region" description="Helical" evidence="2">
    <location>
        <begin position="6"/>
        <end position="24"/>
    </location>
</feature>
<keyword evidence="2" id="KW-0812">Transmembrane</keyword>
<proteinExistence type="predicted"/>
<evidence type="ECO:0008006" key="5">
    <source>
        <dbReference type="Google" id="ProtNLM"/>
    </source>
</evidence>
<name>A0A5K7ZX45_9BACT</name>
<evidence type="ECO:0000256" key="1">
    <source>
        <dbReference type="SAM" id="MobiDB-lite"/>
    </source>
</evidence>
<dbReference type="Pfam" id="PF13646">
    <property type="entry name" value="HEAT_2"/>
    <property type="match status" value="2"/>
</dbReference>
<sequence length="374" mass="40267">MNSQQWIVRVVAVIVIMGSIYMLTQHRFFESTPSPTEDSPEATTHPVPTAPTYSQVQSSPPDGPKAHLQELTSRIATAANLAAARQEVARSLKSGIDSHRITLTDLQSAILDSKLPVEARIIFAEAIIGFLAEEAEQLDVSALSQALEAVESPLLAARMIDLLGLTQEPEALPAIREKCTMEAENVRLSGVQAAKGIPTTAAAEFLVDCTADPDFYRVRIQAMHGVAKHTFASNPVSTILDAVWNERERTEADTPSGQSPNLNRQLIAVAATKALATIDDPQAVSFLVDEMLNTENVDTVRMSAADALAQHKGEPVASALLQAIEEPNEAVRLHAARSLSKVFGNKYASQLAAARDASSDPYVVKQISEILESD</sequence>
<evidence type="ECO:0000256" key="2">
    <source>
        <dbReference type="SAM" id="Phobius"/>
    </source>
</evidence>
<organism evidence="3 4">
    <name type="scientific">Desulfosarcina ovata subsp. sediminis</name>
    <dbReference type="NCBI Taxonomy" id="885957"/>
    <lineage>
        <taxon>Bacteria</taxon>
        <taxon>Pseudomonadati</taxon>
        <taxon>Thermodesulfobacteriota</taxon>
        <taxon>Desulfobacteria</taxon>
        <taxon>Desulfobacterales</taxon>
        <taxon>Desulfosarcinaceae</taxon>
        <taxon>Desulfosarcina</taxon>
    </lineage>
</organism>
<dbReference type="SUPFAM" id="SSF48371">
    <property type="entry name" value="ARM repeat"/>
    <property type="match status" value="1"/>
</dbReference>
<dbReference type="InterPro" id="IPR011989">
    <property type="entry name" value="ARM-like"/>
</dbReference>
<evidence type="ECO:0000313" key="4">
    <source>
        <dbReference type="Proteomes" id="UP000425960"/>
    </source>
</evidence>
<protein>
    <recommendedName>
        <fullName evidence="5">PBS lyase</fullName>
    </recommendedName>
</protein>
<dbReference type="KEGG" id="dov:DSCO28_53950"/>
<keyword evidence="2" id="KW-0472">Membrane</keyword>
<dbReference type="EMBL" id="AP021876">
    <property type="protein sequence ID" value="BBO84829.1"/>
    <property type="molecule type" value="Genomic_DNA"/>
</dbReference>
<feature type="region of interest" description="Disordered" evidence="1">
    <location>
        <begin position="31"/>
        <end position="65"/>
    </location>
</feature>
<dbReference type="Gene3D" id="1.25.10.10">
    <property type="entry name" value="Leucine-rich Repeat Variant"/>
    <property type="match status" value="2"/>
</dbReference>
<feature type="compositionally biased region" description="Polar residues" evidence="1">
    <location>
        <begin position="51"/>
        <end position="60"/>
    </location>
</feature>
<dbReference type="Proteomes" id="UP000425960">
    <property type="component" value="Chromosome"/>
</dbReference>
<accession>A0A5K7ZX45</accession>